<evidence type="ECO:0000313" key="2">
    <source>
        <dbReference type="EMBL" id="SMF86020.1"/>
    </source>
</evidence>
<dbReference type="PANTHER" id="PTHR47381:SF3">
    <property type="entry name" value="ALPHA_BETA-HYDROLASES SUPERFAMILY PROTEIN"/>
    <property type="match status" value="1"/>
</dbReference>
<dbReference type="PANTHER" id="PTHR47381">
    <property type="entry name" value="ALPHA/BETA-HYDROLASES SUPERFAMILY PROTEIN"/>
    <property type="match status" value="1"/>
</dbReference>
<evidence type="ECO:0000313" key="3">
    <source>
        <dbReference type="Proteomes" id="UP000192940"/>
    </source>
</evidence>
<dbReference type="InterPro" id="IPR001375">
    <property type="entry name" value="Peptidase_S9_cat"/>
</dbReference>
<dbReference type="RefSeq" id="WP_208914126.1">
    <property type="nucleotide sequence ID" value="NZ_LT840184.1"/>
</dbReference>
<name>A0A1X7HGM9_9BACL</name>
<feature type="domain" description="Peptidase S9 prolyl oligopeptidase catalytic" evidence="1">
    <location>
        <begin position="98"/>
        <end position="256"/>
    </location>
</feature>
<keyword evidence="3" id="KW-1185">Reference proteome</keyword>
<dbReference type="SUPFAM" id="SSF53474">
    <property type="entry name" value="alpha/beta-Hydrolases"/>
    <property type="match status" value="1"/>
</dbReference>
<dbReference type="GO" id="GO:0006508">
    <property type="term" value="P:proteolysis"/>
    <property type="evidence" value="ECO:0007669"/>
    <property type="project" value="InterPro"/>
</dbReference>
<dbReference type="InterPro" id="IPR029058">
    <property type="entry name" value="AB_hydrolase_fold"/>
</dbReference>
<proteinExistence type="predicted"/>
<sequence length="270" mass="31215">MKRIITEQYNIQNIPLFTVYPEGLEDMPVVIYLHGYFGTRKQGLELGHRLAEQGIYFISFDAMDHGERQSIQAMDGARQVYPPDTGLDTWLHMIEVVQQSCKDINLIIENLHNDPRADTKRLGVTGMSMGGYATYSILAQDDRVKTAVPMIGLPAFLKRFEDVWLETLTYSKWSDELCKSHEETLRIMKNIADIDPEKRIKNFYPKPLLILAGDQDLDQPKKYTIDLYRELKSVYAQKSDHLKLSVHDGVGHYVSESMMEEACQWFIKYL</sequence>
<gene>
    <name evidence="2" type="ORF">SAMN05661091_3250</name>
</gene>
<accession>A0A1X7HGM9</accession>
<protein>
    <submittedName>
        <fullName evidence="2">Prolyl oligopeptidase family protein</fullName>
    </submittedName>
</protein>
<dbReference type="Proteomes" id="UP000192940">
    <property type="component" value="Chromosome I"/>
</dbReference>
<organism evidence="2 3">
    <name type="scientific">Paenibacillus uliginis N3/975</name>
    <dbReference type="NCBI Taxonomy" id="1313296"/>
    <lineage>
        <taxon>Bacteria</taxon>
        <taxon>Bacillati</taxon>
        <taxon>Bacillota</taxon>
        <taxon>Bacilli</taxon>
        <taxon>Bacillales</taxon>
        <taxon>Paenibacillaceae</taxon>
        <taxon>Paenibacillus</taxon>
    </lineage>
</organism>
<reference evidence="2 3" key="1">
    <citation type="submission" date="2017-04" db="EMBL/GenBank/DDBJ databases">
        <authorList>
            <person name="Afonso C.L."/>
            <person name="Miller P.J."/>
            <person name="Scott M.A."/>
            <person name="Spackman E."/>
            <person name="Goraichik I."/>
            <person name="Dimitrov K.M."/>
            <person name="Suarez D.L."/>
            <person name="Swayne D.E."/>
        </authorList>
    </citation>
    <scope>NUCLEOTIDE SEQUENCE [LARGE SCALE GENOMIC DNA]</scope>
    <source>
        <strain evidence="2 3">N3/975</strain>
    </source>
</reference>
<dbReference type="GO" id="GO:0008236">
    <property type="term" value="F:serine-type peptidase activity"/>
    <property type="evidence" value="ECO:0007669"/>
    <property type="project" value="InterPro"/>
</dbReference>
<dbReference type="STRING" id="1313296.SAMN05661091_3250"/>
<dbReference type="EMBL" id="LT840184">
    <property type="protein sequence ID" value="SMF86020.1"/>
    <property type="molecule type" value="Genomic_DNA"/>
</dbReference>
<dbReference type="Gene3D" id="3.40.50.1820">
    <property type="entry name" value="alpha/beta hydrolase"/>
    <property type="match status" value="1"/>
</dbReference>
<evidence type="ECO:0000259" key="1">
    <source>
        <dbReference type="Pfam" id="PF00326"/>
    </source>
</evidence>
<dbReference type="Pfam" id="PF00326">
    <property type="entry name" value="Peptidase_S9"/>
    <property type="match status" value="1"/>
</dbReference>
<dbReference type="AlphaFoldDB" id="A0A1X7HGM9"/>